<sequence>MNIMDMRIKPKAKRKPKKLPNPGADGTKIFNVAVRLSPTRSENRYVRALPGTFEWRYARAKANVKDVKALFYHAGSQYAQLWERAGIANMGSPNLEALSGSVRPGLTDGRCKAMEELRRALKYLGTGSTLRLIAYCADGKTTKEIAKRFGSTEREMGHVLHNDLRELARFYKLLAPCGQHIVSGS</sequence>
<organism evidence="3 4">
    <name type="scientific">Brucella anthropi</name>
    <name type="common">Ochrobactrum anthropi</name>
    <dbReference type="NCBI Taxonomy" id="529"/>
    <lineage>
        <taxon>Bacteria</taxon>
        <taxon>Pseudomonadati</taxon>
        <taxon>Pseudomonadota</taxon>
        <taxon>Alphaproteobacteria</taxon>
        <taxon>Hyphomicrobiales</taxon>
        <taxon>Brucellaceae</taxon>
        <taxon>Brucella/Ochrobactrum group</taxon>
        <taxon>Brucella</taxon>
    </lineage>
</organism>
<proteinExistence type="predicted"/>
<evidence type="ECO:0000313" key="4">
    <source>
        <dbReference type="Proteomes" id="UP000642265"/>
    </source>
</evidence>
<dbReference type="Pfam" id="PF20057">
    <property type="entry name" value="DUF6456"/>
    <property type="match status" value="1"/>
</dbReference>
<protein>
    <recommendedName>
        <fullName evidence="2">DUF6456 domain-containing protein</fullName>
    </recommendedName>
</protein>
<reference evidence="3" key="2">
    <citation type="submission" date="2020-10" db="EMBL/GenBank/DDBJ databases">
        <title>Enrichment of novel Verrucomicrobia, Bacteroidetes and Krumholzibacteria in an oxygen-limited, methane- and iron-fed bioreactor inoculated with Bothnian Sea sediments.</title>
        <authorList>
            <person name="Martins P.D."/>
            <person name="de Jong A."/>
            <person name="Lenstra W.K."/>
            <person name="van Helmond N.A.G.M."/>
            <person name="Slomp C.P."/>
            <person name="Jetten M.S.M."/>
            <person name="Welte C.U."/>
            <person name="Rasigraf O."/>
        </authorList>
    </citation>
    <scope>NUCLEOTIDE SEQUENCE</scope>
    <source>
        <strain evidence="3">MAG47</strain>
    </source>
</reference>
<evidence type="ECO:0000313" key="3">
    <source>
        <dbReference type="EMBL" id="MBE0559916.1"/>
    </source>
</evidence>
<dbReference type="AlphaFoldDB" id="A0A8I0N3R5"/>
<reference evidence="3" key="1">
    <citation type="submission" date="2020-09" db="EMBL/GenBank/DDBJ databases">
        <authorList>
            <person name="Dalcin Martins P."/>
        </authorList>
    </citation>
    <scope>NUCLEOTIDE SEQUENCE</scope>
    <source>
        <strain evidence="3">MAG47</strain>
    </source>
</reference>
<feature type="domain" description="DUF6456" evidence="2">
    <location>
        <begin position="72"/>
        <end position="172"/>
    </location>
</feature>
<feature type="compositionally biased region" description="Basic residues" evidence="1">
    <location>
        <begin position="9"/>
        <end position="18"/>
    </location>
</feature>
<dbReference type="Proteomes" id="UP000642265">
    <property type="component" value="Unassembled WGS sequence"/>
</dbReference>
<evidence type="ECO:0000259" key="2">
    <source>
        <dbReference type="Pfam" id="PF20057"/>
    </source>
</evidence>
<gene>
    <name evidence="3" type="ORF">IH622_03660</name>
</gene>
<accession>A0A8I0N3R5</accession>
<dbReference type="InterPro" id="IPR045599">
    <property type="entry name" value="DUF6456"/>
</dbReference>
<comment type="caution">
    <text evidence="3">The sequence shown here is derived from an EMBL/GenBank/DDBJ whole genome shotgun (WGS) entry which is preliminary data.</text>
</comment>
<feature type="region of interest" description="Disordered" evidence="1">
    <location>
        <begin position="1"/>
        <end position="24"/>
    </location>
</feature>
<evidence type="ECO:0000256" key="1">
    <source>
        <dbReference type="SAM" id="MobiDB-lite"/>
    </source>
</evidence>
<name>A0A8I0N3R5_BRUAN</name>
<dbReference type="EMBL" id="JACZKO010000011">
    <property type="protein sequence ID" value="MBE0559916.1"/>
    <property type="molecule type" value="Genomic_DNA"/>
</dbReference>